<evidence type="ECO:0000313" key="2">
    <source>
        <dbReference type="Proteomes" id="UP000829494"/>
    </source>
</evidence>
<organism evidence="1 2">
    <name type="scientific">Streptomyces rimosus subsp. rimosus</name>
    <dbReference type="NCBI Taxonomy" id="132474"/>
    <lineage>
        <taxon>Bacteria</taxon>
        <taxon>Bacillati</taxon>
        <taxon>Actinomycetota</taxon>
        <taxon>Actinomycetes</taxon>
        <taxon>Kitasatosporales</taxon>
        <taxon>Streptomycetaceae</taxon>
        <taxon>Streptomyces</taxon>
    </lineage>
</organism>
<accession>A0ABY3Z928</accession>
<proteinExistence type="predicted"/>
<gene>
    <name evidence="1" type="ORF">SRIMR7_29430</name>
</gene>
<keyword evidence="2" id="KW-1185">Reference proteome</keyword>
<reference evidence="1 2" key="1">
    <citation type="submission" date="2022-03" db="EMBL/GenBank/DDBJ databases">
        <title>Complete genome of Streptomyces rimosus ssp. rimosus R7 (=ATCC 10970).</title>
        <authorList>
            <person name="Beganovic S."/>
            <person name="Ruckert C."/>
            <person name="Busche T."/>
            <person name="Kalinowski J."/>
            <person name="Wittmann C."/>
        </authorList>
    </citation>
    <scope>NUCLEOTIDE SEQUENCE [LARGE SCALE GENOMIC DNA]</scope>
    <source>
        <strain evidence="1 2">R7</strain>
    </source>
</reference>
<protein>
    <submittedName>
        <fullName evidence="1">Uncharacterized protein</fullName>
    </submittedName>
</protein>
<name>A0ABY3Z928_STRRM</name>
<evidence type="ECO:0000313" key="1">
    <source>
        <dbReference type="EMBL" id="UNZ06278.1"/>
    </source>
</evidence>
<dbReference type="EMBL" id="CP094298">
    <property type="protein sequence ID" value="UNZ06278.1"/>
    <property type="molecule type" value="Genomic_DNA"/>
</dbReference>
<dbReference type="Proteomes" id="UP000829494">
    <property type="component" value="Chromosome"/>
</dbReference>
<sequence>MWKQWKETKGKYLLPGQVGGFQGNTDQPMGDRAIGSGAFVDVGQPETVVRLSGVATHRLKDPIRIVLRNALSGRMRPVGRETVRRGHIPLRRDRLHKLLRQPVEAITHARIRAGRDGRATELVHLRQQLKGVRSR</sequence>